<dbReference type="Gene3D" id="3.40.50.200">
    <property type="entry name" value="Peptidase S8/S53 domain"/>
    <property type="match status" value="1"/>
</dbReference>
<keyword evidence="5" id="KW-0720">Serine protease</keyword>
<evidence type="ECO:0000256" key="8">
    <source>
        <dbReference type="SAM" id="MobiDB-lite"/>
    </source>
</evidence>
<name>A0ABN1WYL7_9ACTN</name>
<sequence>MPAAKRSRLSRIAVAAPAAALVLGTLAIANPAFAADTSAAPSAAKELPGTHPAWATPQADAGAVPNGTPGTARVYLAGQDPAGLAAYAKAVSSQDSPLFGQFLSTADAKAKFGATDAQVKAVTDWVTGAGLKVESVTTHYVQVSGDTAALAKAFGTQFRNYRTADGTHKAPAADAVVPAGVANAVLAVQGLADQVNKASSQAVSAASAEAAPATAAQKAARAAAPDVAAPVDTKAPAALPTVPTCSEDGYDSLIAKGAPAGYEKNEPFAPCSYTTAQLRKAYGVTASGYSGKGATVAIVDAYGLGTMEADANHFSTAHGDKPFAPGQYKEVVTPANFVHQAECGDWSGEEALDVEMVHGLAQDANVVYVGANSCYDADLSDALANIVDHHLADVVSNSWGEITHGKSGDLDPAVMAADDQLFELGATEGIGFTVSAGDCGDNSPAAAATGVNCQADTNQAQTQWPSASPWVTAVGGTALELMDKKGTYADEVSMGDQRSVLSADQKSWSPMPGFFYFGSGGGVSKDVAQPWYQADVVPDSISHTAADGTKSATPLRATPDIAMSGDLVAATLVGYTPAGGAYSEGGYGGTSVSSPEVAGMLANAIQARGHAIGFANPALYKRANNDSIFNDVDDAPNHGKLGNVVDLGVVNGALKVRLYKIGADYGLKATEGYDTVTGLGSPNKGFLKSFAK</sequence>
<evidence type="ECO:0000256" key="9">
    <source>
        <dbReference type="SAM" id="SignalP"/>
    </source>
</evidence>
<evidence type="ECO:0000256" key="6">
    <source>
        <dbReference type="ARBA" id="ARBA00022837"/>
    </source>
</evidence>
<dbReference type="CDD" id="cd11377">
    <property type="entry name" value="Pro-peptidase_S53"/>
    <property type="match status" value="1"/>
</dbReference>
<evidence type="ECO:0000256" key="4">
    <source>
        <dbReference type="ARBA" id="ARBA00022801"/>
    </source>
</evidence>
<dbReference type="InterPro" id="IPR015366">
    <property type="entry name" value="S53_propep"/>
</dbReference>
<dbReference type="RefSeq" id="WP_344446331.1">
    <property type="nucleotide sequence ID" value="NZ_BAAALF010000233.1"/>
</dbReference>
<keyword evidence="3" id="KW-0479">Metal-binding</keyword>
<evidence type="ECO:0000256" key="7">
    <source>
        <dbReference type="ARBA" id="ARBA00023145"/>
    </source>
</evidence>
<dbReference type="Pfam" id="PF09286">
    <property type="entry name" value="Pro-kuma_activ"/>
    <property type="match status" value="1"/>
</dbReference>
<keyword evidence="6" id="KW-0106">Calcium</keyword>
<accession>A0ABN1WYL7</accession>
<protein>
    <submittedName>
        <fullName evidence="11">S53 family peptidase</fullName>
    </submittedName>
</protein>
<feature type="domain" description="Peptidase S53" evidence="10">
    <location>
        <begin position="272"/>
        <end position="692"/>
    </location>
</feature>
<dbReference type="InterPro" id="IPR050819">
    <property type="entry name" value="Tripeptidyl-peptidase_I"/>
</dbReference>
<evidence type="ECO:0000313" key="11">
    <source>
        <dbReference type="EMBL" id="GAA1272831.1"/>
    </source>
</evidence>
<feature type="region of interest" description="Disordered" evidence="8">
    <location>
        <begin position="44"/>
        <end position="66"/>
    </location>
</feature>
<evidence type="ECO:0000313" key="12">
    <source>
        <dbReference type="Proteomes" id="UP001500037"/>
    </source>
</evidence>
<evidence type="ECO:0000259" key="10">
    <source>
        <dbReference type="PROSITE" id="PS51695"/>
    </source>
</evidence>
<feature type="signal peptide" evidence="9">
    <location>
        <begin position="1"/>
        <end position="34"/>
    </location>
</feature>
<keyword evidence="9" id="KW-0732">Signal</keyword>
<keyword evidence="12" id="KW-1185">Reference proteome</keyword>
<dbReference type="PROSITE" id="PS51695">
    <property type="entry name" value="SEDOLISIN"/>
    <property type="match status" value="1"/>
</dbReference>
<dbReference type="InterPro" id="IPR023828">
    <property type="entry name" value="Peptidase_S8_Ser-AS"/>
</dbReference>
<comment type="cofactor">
    <cofactor evidence="1">
        <name>Ca(2+)</name>
        <dbReference type="ChEBI" id="CHEBI:29108"/>
    </cofactor>
</comment>
<feature type="chain" id="PRO_5046490557" evidence="9">
    <location>
        <begin position="35"/>
        <end position="692"/>
    </location>
</feature>
<keyword evidence="7" id="KW-0865">Zymogen</keyword>
<evidence type="ECO:0000256" key="2">
    <source>
        <dbReference type="ARBA" id="ARBA00022670"/>
    </source>
</evidence>
<reference evidence="11 12" key="1">
    <citation type="journal article" date="2019" name="Int. J. Syst. Evol. Microbiol.">
        <title>The Global Catalogue of Microorganisms (GCM) 10K type strain sequencing project: providing services to taxonomists for standard genome sequencing and annotation.</title>
        <authorList>
            <consortium name="The Broad Institute Genomics Platform"/>
            <consortium name="The Broad Institute Genome Sequencing Center for Infectious Disease"/>
            <person name="Wu L."/>
            <person name="Ma J."/>
        </authorList>
    </citation>
    <scope>NUCLEOTIDE SEQUENCE [LARGE SCALE GENOMIC DNA]</scope>
    <source>
        <strain evidence="11 12">JCM 13004</strain>
    </source>
</reference>
<dbReference type="SUPFAM" id="SSF52743">
    <property type="entry name" value="Subtilisin-like"/>
    <property type="match status" value="1"/>
</dbReference>
<evidence type="ECO:0000256" key="1">
    <source>
        <dbReference type="ARBA" id="ARBA00001913"/>
    </source>
</evidence>
<dbReference type="PANTHER" id="PTHR14218">
    <property type="entry name" value="PROTEASE S8 TRIPEPTIDYL PEPTIDASE I CLN2"/>
    <property type="match status" value="1"/>
</dbReference>
<dbReference type="Proteomes" id="UP001500037">
    <property type="component" value="Unassembled WGS sequence"/>
</dbReference>
<evidence type="ECO:0000256" key="5">
    <source>
        <dbReference type="ARBA" id="ARBA00022825"/>
    </source>
</evidence>
<dbReference type="SMART" id="SM00944">
    <property type="entry name" value="Pro-kuma_activ"/>
    <property type="match status" value="1"/>
</dbReference>
<keyword evidence="2" id="KW-0645">Protease</keyword>
<dbReference type="PROSITE" id="PS00138">
    <property type="entry name" value="SUBTILASE_SER"/>
    <property type="match status" value="1"/>
</dbReference>
<keyword evidence="4" id="KW-0378">Hydrolase</keyword>
<dbReference type="EMBL" id="BAAALF010000233">
    <property type="protein sequence ID" value="GAA1272831.1"/>
    <property type="molecule type" value="Genomic_DNA"/>
</dbReference>
<comment type="caution">
    <text evidence="11">The sequence shown here is derived from an EMBL/GenBank/DDBJ whole genome shotgun (WGS) entry which is preliminary data.</text>
</comment>
<dbReference type="PANTHER" id="PTHR14218:SF15">
    <property type="entry name" value="TRIPEPTIDYL-PEPTIDASE 1"/>
    <property type="match status" value="1"/>
</dbReference>
<dbReference type="InterPro" id="IPR036852">
    <property type="entry name" value="Peptidase_S8/S53_dom_sf"/>
</dbReference>
<gene>
    <name evidence="11" type="ORF">GCM10009665_70940</name>
</gene>
<proteinExistence type="predicted"/>
<organism evidence="11 12">
    <name type="scientific">Kitasatospora nipponensis</name>
    <dbReference type="NCBI Taxonomy" id="258049"/>
    <lineage>
        <taxon>Bacteria</taxon>
        <taxon>Bacillati</taxon>
        <taxon>Actinomycetota</taxon>
        <taxon>Actinomycetes</taxon>
        <taxon>Kitasatosporales</taxon>
        <taxon>Streptomycetaceae</taxon>
        <taxon>Kitasatospora</taxon>
    </lineage>
</organism>
<dbReference type="CDD" id="cd04056">
    <property type="entry name" value="Peptidases_S53"/>
    <property type="match status" value="1"/>
</dbReference>
<evidence type="ECO:0000256" key="3">
    <source>
        <dbReference type="ARBA" id="ARBA00022723"/>
    </source>
</evidence>
<dbReference type="InterPro" id="IPR030400">
    <property type="entry name" value="Sedolisin_dom"/>
</dbReference>
<dbReference type="SUPFAM" id="SSF54897">
    <property type="entry name" value="Protease propeptides/inhibitors"/>
    <property type="match status" value="1"/>
</dbReference>